<sequence>MTIARRFDAALAQHHDPALAGPEALPQRLSRASAEVLGVDGAGLTLVDGSGRRIPLGASGPEAAGAERMQFTAGEGPCATAEATGQPVFAVEEDLRRRWPLFADLLLGGTPFRAVVALPLRPGPAGPGALDLFFTQPADVAALDVFEAVAVGELVTSALSDAALWSTWTPAAGPDWLHGPAPRQRAAVWEAVGELSVALDVDPAEGLALLRTDAYTSGRSVDAVAADLLGGRRSLEDLRPAD</sequence>
<dbReference type="RefSeq" id="WP_306000549.1">
    <property type="nucleotide sequence ID" value="NZ_JASNFN010000018.1"/>
</dbReference>
<reference evidence="3" key="1">
    <citation type="submission" date="2023-05" db="EMBL/GenBank/DDBJ databases">
        <title>Draft genome of Pseudofrankia sp. BMG5.37.</title>
        <authorList>
            <person name="Gtari M."/>
            <person name="Ghodhbane F."/>
            <person name="Sbissi I."/>
        </authorList>
    </citation>
    <scope>NUCLEOTIDE SEQUENCE [LARGE SCALE GENOMIC DNA]</scope>
    <source>
        <strain evidence="3">BMG 814</strain>
    </source>
</reference>
<organism evidence="2 3">
    <name type="scientific">Blastococcus carthaginiensis</name>
    <dbReference type="NCBI Taxonomy" id="3050034"/>
    <lineage>
        <taxon>Bacteria</taxon>
        <taxon>Bacillati</taxon>
        <taxon>Actinomycetota</taxon>
        <taxon>Actinomycetes</taxon>
        <taxon>Geodermatophilales</taxon>
        <taxon>Geodermatophilaceae</taxon>
        <taxon>Blastococcus</taxon>
    </lineage>
</organism>
<dbReference type="Proteomes" id="UP001233673">
    <property type="component" value="Unassembled WGS sequence"/>
</dbReference>
<evidence type="ECO:0000313" key="3">
    <source>
        <dbReference type="Proteomes" id="UP001233673"/>
    </source>
</evidence>
<comment type="caution">
    <text evidence="2">The sequence shown here is derived from an EMBL/GenBank/DDBJ whole genome shotgun (WGS) entry which is preliminary data.</text>
</comment>
<dbReference type="InterPro" id="IPR029016">
    <property type="entry name" value="GAF-like_dom_sf"/>
</dbReference>
<protein>
    <submittedName>
        <fullName evidence="2">ANTAR domain-containing protein</fullName>
    </submittedName>
</protein>
<dbReference type="SUPFAM" id="SSF55781">
    <property type="entry name" value="GAF domain-like"/>
    <property type="match status" value="1"/>
</dbReference>
<feature type="domain" description="GAF" evidence="1">
    <location>
        <begin position="27"/>
        <end position="134"/>
    </location>
</feature>
<gene>
    <name evidence="2" type="ORF">QOZ88_15000</name>
</gene>
<dbReference type="InterPro" id="IPR003018">
    <property type="entry name" value="GAF"/>
</dbReference>
<accession>A0ABT9IED1</accession>
<dbReference type="Gene3D" id="3.30.450.40">
    <property type="match status" value="1"/>
</dbReference>
<dbReference type="EMBL" id="JASNFN010000018">
    <property type="protein sequence ID" value="MDP5183944.1"/>
    <property type="molecule type" value="Genomic_DNA"/>
</dbReference>
<evidence type="ECO:0000259" key="1">
    <source>
        <dbReference type="Pfam" id="PF01590"/>
    </source>
</evidence>
<proteinExistence type="predicted"/>
<dbReference type="Pfam" id="PF01590">
    <property type="entry name" value="GAF"/>
    <property type="match status" value="1"/>
</dbReference>
<evidence type="ECO:0000313" key="2">
    <source>
        <dbReference type="EMBL" id="MDP5183944.1"/>
    </source>
</evidence>
<name>A0ABT9IED1_9ACTN</name>
<keyword evidence="3" id="KW-1185">Reference proteome</keyword>